<reference evidence="1" key="1">
    <citation type="submission" date="2022-12" db="EMBL/GenBank/DDBJ databases">
        <title>Draft genome assemblies for two species of Escallonia (Escalloniales).</title>
        <authorList>
            <person name="Chanderbali A."/>
            <person name="Dervinis C."/>
            <person name="Anghel I."/>
            <person name="Soltis D."/>
            <person name="Soltis P."/>
            <person name="Zapata F."/>
        </authorList>
    </citation>
    <scope>NUCLEOTIDE SEQUENCE</scope>
    <source>
        <strain evidence="1">UCBG92.1500</strain>
        <tissue evidence="1">Leaf</tissue>
    </source>
</reference>
<keyword evidence="2" id="KW-1185">Reference proteome</keyword>
<dbReference type="InterPro" id="IPR018108">
    <property type="entry name" value="MCP_transmembrane"/>
</dbReference>
<dbReference type="Proteomes" id="UP001187471">
    <property type="component" value="Unassembled WGS sequence"/>
</dbReference>
<dbReference type="Pfam" id="PF00153">
    <property type="entry name" value="Mito_carr"/>
    <property type="match status" value="1"/>
</dbReference>
<dbReference type="AlphaFoldDB" id="A0AA88RTR7"/>
<sequence length="116" mass="12801">MEGRDNAPKLPAKKVAVALASLFAMVAKTTTFPIDITKTRLQLIESPSTRRAGNIDRTVAVVAARTIATNNYYQSRNLVGVIAVGGSRAKEVRYRKVRIWKDMRSFHGLLSKGREG</sequence>
<accession>A0AA88RTR7</accession>
<comment type="caution">
    <text evidence="1">The sequence shown here is derived from an EMBL/GenBank/DDBJ whole genome shotgun (WGS) entry which is preliminary data.</text>
</comment>
<name>A0AA88RTR7_9ASTE</name>
<evidence type="ECO:0000313" key="1">
    <source>
        <dbReference type="EMBL" id="KAK2996078.1"/>
    </source>
</evidence>
<gene>
    <name evidence="1" type="ORF">RJ640_000859</name>
</gene>
<proteinExistence type="predicted"/>
<organism evidence="1 2">
    <name type="scientific">Escallonia rubra</name>
    <dbReference type="NCBI Taxonomy" id="112253"/>
    <lineage>
        <taxon>Eukaryota</taxon>
        <taxon>Viridiplantae</taxon>
        <taxon>Streptophyta</taxon>
        <taxon>Embryophyta</taxon>
        <taxon>Tracheophyta</taxon>
        <taxon>Spermatophyta</taxon>
        <taxon>Magnoliopsida</taxon>
        <taxon>eudicotyledons</taxon>
        <taxon>Gunneridae</taxon>
        <taxon>Pentapetalae</taxon>
        <taxon>asterids</taxon>
        <taxon>campanulids</taxon>
        <taxon>Escalloniales</taxon>
        <taxon>Escalloniaceae</taxon>
        <taxon>Escallonia</taxon>
    </lineage>
</organism>
<evidence type="ECO:0000313" key="2">
    <source>
        <dbReference type="Proteomes" id="UP001187471"/>
    </source>
</evidence>
<protein>
    <submittedName>
        <fullName evidence="1">Uncharacterized protein</fullName>
    </submittedName>
</protein>
<dbReference type="EMBL" id="JAVXUO010000009">
    <property type="protein sequence ID" value="KAK2996078.1"/>
    <property type="molecule type" value="Genomic_DNA"/>
</dbReference>